<protein>
    <recommendedName>
        <fullName evidence="3">Lipoprotein LpqB beta-propeller domain-containing protein</fullName>
    </recommendedName>
</protein>
<feature type="compositionally biased region" description="Gly residues" evidence="1">
    <location>
        <begin position="709"/>
        <end position="726"/>
    </location>
</feature>
<reference evidence="2" key="2">
    <citation type="journal article" date="2023" name="Biology">
        <title>Prokaryotic Life Associated with Coal-Fire Gas Vents Revealed by Metagenomics.</title>
        <authorList>
            <person name="Kadnikov V.V."/>
            <person name="Mardanov A.V."/>
            <person name="Beletsky A.V."/>
            <person name="Karnachuk O.V."/>
            <person name="Ravin N.V."/>
        </authorList>
    </citation>
    <scope>NUCLEOTIDE SEQUENCE</scope>
    <source>
        <strain evidence="2">Bu02</strain>
    </source>
</reference>
<accession>A0AAT9LED4</accession>
<evidence type="ECO:0008006" key="3">
    <source>
        <dbReference type="Google" id="ProtNLM"/>
    </source>
</evidence>
<dbReference type="AlphaFoldDB" id="A0AAT9LED4"/>
<evidence type="ECO:0000313" key="2">
    <source>
        <dbReference type="EMBL" id="QUL99396.1"/>
    </source>
</evidence>
<gene>
    <name evidence="2" type="ORF">IMF26_04935</name>
</gene>
<reference evidence="2" key="1">
    <citation type="submission" date="2020-10" db="EMBL/GenBank/DDBJ databases">
        <authorList>
            <person name="Kadnikov V."/>
            <person name="Beletsky A.V."/>
            <person name="Mardanov A.V."/>
            <person name="Karnachuk O.V."/>
            <person name="Ravin N.V."/>
        </authorList>
    </citation>
    <scope>NUCLEOTIDE SEQUENCE</scope>
    <source>
        <strain evidence="2">Bu02</strain>
    </source>
</reference>
<dbReference type="SUPFAM" id="SSF82171">
    <property type="entry name" value="DPP6 N-terminal domain-like"/>
    <property type="match status" value="1"/>
</dbReference>
<organism evidence="2">
    <name type="scientific">Candidatus Fermentithermobacillus carboniphilus</name>
    <dbReference type="NCBI Taxonomy" id="3085328"/>
    <lineage>
        <taxon>Bacteria</taxon>
        <taxon>Bacillati</taxon>
        <taxon>Bacillota</taxon>
        <taxon>Candidatus Fermentithermobacillia</taxon>
        <taxon>Candidatus Fermentithermobacillales</taxon>
        <taxon>Candidatus Fermentithermobacillaceae</taxon>
        <taxon>Candidatus Fermentithermobacillus</taxon>
    </lineage>
</organism>
<proteinExistence type="predicted"/>
<sequence length="871" mass="96841">MSRTSRKSGLFSKAAGSRMAVFSLTLAVLVSPFLVSCLPGKEPAGITVRHGEPPALRILCGDQTVTALRNGFRWPSDATIRKVEENPFIPLPGERLFVNPGQEILFRLEGTDRKPGTVTLNLSYHQDFIDPETPRNVIASADVNEFSSERGAFAFKWRLPEDIPPARSYPADALPEYDVYVTAKWPEPQDAEVKYVAVLASPDESSVKAVLDTCKRFFNAAWSGRKDLLVQAIDPEMVKKRDEPEGASFPLIEPSPFMVSLALESPWDLVLWRSGEYSFKLKSDPKVRLRSIHPDKTGPYALAEISYTVEAVETKTGEKSRWDYTETYSLQRSGEKWVVREMTRSGVPWQFSGGREKGWDVRVLRQTKANHQVVEIGDLTGVRLSSGGKWSDDRQFFAFVAENFDRKEIWVVRRDGTGFRRVLSLEDLPSAGIRLSDQEMLILDWAPGQHKVRFMVSGHQVAGPHAEEYGHWVGEVDAETGEIRDVAFVPIRSQGSAWPGDVSVTRDRTALMFRNVNDLWRVTFEDGEASLLVPNVRPEGYDLFRLHYSPSGWYAAYLVYTPRGYQVAFYDLRTGEKRLIEIAGAKHAFFFGWTPGEMLTVVVADEKEINHGEDSDWPAGARSVRFYDVSGELKAEVFVPSGKNGKSIGHWALTPDDKILAFTTGKVVENGLSSMGEPNLVHEAREVWIWENPVRNSLEGSRAGSGEPSAGGSGQSSGGFPAGSPGGSPRKLADISGIVESMEWGPSNEYVDIWYRVPWDSPQAEQTGVRVSLDGEVTALSWSRPYDAAPDRDVLIGSLGGTAYFRREGKEGSKILAKDPAGHESVLLEGKFWVKDARIDKDAVVVVTETSRHALVLNRSRVYLIVPLIVP</sequence>
<dbReference type="InterPro" id="IPR011042">
    <property type="entry name" value="6-blade_b-propeller_TolB-like"/>
</dbReference>
<feature type="region of interest" description="Disordered" evidence="1">
    <location>
        <begin position="699"/>
        <end position="732"/>
    </location>
</feature>
<evidence type="ECO:0000256" key="1">
    <source>
        <dbReference type="SAM" id="MobiDB-lite"/>
    </source>
</evidence>
<name>A0AAT9LED4_9FIRM</name>
<dbReference type="KEGG" id="fcz:IMF26_04935"/>
<dbReference type="EMBL" id="CP062796">
    <property type="protein sequence ID" value="QUL99396.1"/>
    <property type="molecule type" value="Genomic_DNA"/>
</dbReference>
<dbReference type="Gene3D" id="2.120.10.30">
    <property type="entry name" value="TolB, C-terminal domain"/>
    <property type="match status" value="1"/>
</dbReference>